<dbReference type="GO" id="GO:0046429">
    <property type="term" value="F:4-hydroxy-3-methylbut-2-en-1-yl diphosphate synthase activity (ferredoxin)"/>
    <property type="evidence" value="ECO:0007669"/>
    <property type="project" value="InterPro"/>
</dbReference>
<dbReference type="GO" id="GO:0016114">
    <property type="term" value="P:terpenoid biosynthetic process"/>
    <property type="evidence" value="ECO:0007669"/>
    <property type="project" value="InterPro"/>
</dbReference>
<name>A0A645JBH3_9ZZZZ</name>
<keyword evidence="3" id="KW-0411">Iron-sulfur</keyword>
<proteinExistence type="predicted"/>
<dbReference type="GO" id="GO:0051536">
    <property type="term" value="F:iron-sulfur cluster binding"/>
    <property type="evidence" value="ECO:0007669"/>
    <property type="project" value="UniProtKB-KW"/>
</dbReference>
<protein>
    <submittedName>
        <fullName evidence="5">4-hydroxy-3-methylbut-2-en-1-yl diphosphate synthase (Ferredoxin)</fullName>
        <ecNumber evidence="5">1.17.7.3</ecNumber>
    </submittedName>
</protein>
<organism evidence="5">
    <name type="scientific">bioreactor metagenome</name>
    <dbReference type="NCBI Taxonomy" id="1076179"/>
    <lineage>
        <taxon>unclassified sequences</taxon>
        <taxon>metagenomes</taxon>
        <taxon>ecological metagenomes</taxon>
    </lineage>
</organism>
<dbReference type="AlphaFoldDB" id="A0A645JBH3"/>
<keyword evidence="1" id="KW-0479">Metal-binding</keyword>
<keyword evidence="5" id="KW-0560">Oxidoreductase</keyword>
<dbReference type="InterPro" id="IPR045854">
    <property type="entry name" value="NO2/SO3_Rdtase_4Fe4S_sf"/>
</dbReference>
<evidence type="ECO:0000313" key="5">
    <source>
        <dbReference type="EMBL" id="MPN60430.1"/>
    </source>
</evidence>
<reference evidence="5" key="1">
    <citation type="submission" date="2019-08" db="EMBL/GenBank/DDBJ databases">
        <authorList>
            <person name="Kucharzyk K."/>
            <person name="Murdoch R.W."/>
            <person name="Higgins S."/>
            <person name="Loffler F."/>
        </authorList>
    </citation>
    <scope>NUCLEOTIDE SEQUENCE</scope>
</reference>
<dbReference type="EMBL" id="VSSQ01135697">
    <property type="protein sequence ID" value="MPN60430.1"/>
    <property type="molecule type" value="Genomic_DNA"/>
</dbReference>
<accession>A0A645JBH3</accession>
<evidence type="ECO:0000256" key="3">
    <source>
        <dbReference type="ARBA" id="ARBA00023014"/>
    </source>
</evidence>
<feature type="domain" description="IspG C-terminal" evidence="4">
    <location>
        <begin position="1"/>
        <end position="53"/>
    </location>
</feature>
<comment type="caution">
    <text evidence="5">The sequence shown here is derived from an EMBL/GenBank/DDBJ whole genome shotgun (WGS) entry which is preliminary data.</text>
</comment>
<evidence type="ECO:0000259" key="4">
    <source>
        <dbReference type="Pfam" id="PF26540"/>
    </source>
</evidence>
<evidence type="ECO:0000256" key="1">
    <source>
        <dbReference type="ARBA" id="ARBA00022723"/>
    </source>
</evidence>
<gene>
    <name evidence="5" type="primary">ispG_52</name>
    <name evidence="5" type="ORF">SDC9_208158</name>
</gene>
<dbReference type="Gene3D" id="3.30.413.10">
    <property type="entry name" value="Sulfite Reductase Hemoprotein, domain 1"/>
    <property type="match status" value="1"/>
</dbReference>
<keyword evidence="2" id="KW-0408">Iron</keyword>
<evidence type="ECO:0000256" key="2">
    <source>
        <dbReference type="ARBA" id="ARBA00023004"/>
    </source>
</evidence>
<dbReference type="EC" id="1.17.7.3" evidence="5"/>
<sequence length="58" mass="6300">MTIAVMGCEVNGPKEASSADFGVAGSPNGFIVFKKGAFVCRGELKDFEEIIRREITIY</sequence>
<dbReference type="GO" id="GO:0046872">
    <property type="term" value="F:metal ion binding"/>
    <property type="evidence" value="ECO:0007669"/>
    <property type="project" value="UniProtKB-KW"/>
</dbReference>
<dbReference type="InterPro" id="IPR058579">
    <property type="entry name" value="IspG_C"/>
</dbReference>
<dbReference type="Pfam" id="PF26540">
    <property type="entry name" value="GcpE_C"/>
    <property type="match status" value="1"/>
</dbReference>
<dbReference type="GO" id="GO:0141197">
    <property type="term" value="F:4-hydroxy-3-methylbut-2-enyl-diphosphate synthase activity (flavodoxin)"/>
    <property type="evidence" value="ECO:0007669"/>
    <property type="project" value="UniProtKB-EC"/>
</dbReference>